<dbReference type="PANTHER" id="PTHR43744">
    <property type="entry name" value="ABC TRANSPORTER PERMEASE PROTEIN MG189-RELATED-RELATED"/>
    <property type="match status" value="1"/>
</dbReference>
<proteinExistence type="inferred from homology"/>
<feature type="transmembrane region" description="Helical" evidence="7">
    <location>
        <begin position="95"/>
        <end position="116"/>
    </location>
</feature>
<evidence type="ECO:0000256" key="6">
    <source>
        <dbReference type="ARBA" id="ARBA00023136"/>
    </source>
</evidence>
<evidence type="ECO:0000259" key="8">
    <source>
        <dbReference type="PROSITE" id="PS50928"/>
    </source>
</evidence>
<dbReference type="InterPro" id="IPR000515">
    <property type="entry name" value="MetI-like"/>
</dbReference>
<evidence type="ECO:0000313" key="9">
    <source>
        <dbReference type="EMBL" id="MZQ81139.1"/>
    </source>
</evidence>
<evidence type="ECO:0000256" key="5">
    <source>
        <dbReference type="ARBA" id="ARBA00022989"/>
    </source>
</evidence>
<dbReference type="EMBL" id="WTUZ01000007">
    <property type="protein sequence ID" value="MZQ81139.1"/>
    <property type="molecule type" value="Genomic_DNA"/>
</dbReference>
<keyword evidence="2 7" id="KW-0813">Transport</keyword>
<evidence type="ECO:0000256" key="4">
    <source>
        <dbReference type="ARBA" id="ARBA00022692"/>
    </source>
</evidence>
<evidence type="ECO:0000313" key="10">
    <source>
        <dbReference type="Proteomes" id="UP000481087"/>
    </source>
</evidence>
<dbReference type="Proteomes" id="UP000481087">
    <property type="component" value="Unassembled WGS sequence"/>
</dbReference>
<keyword evidence="3" id="KW-1003">Cell membrane</keyword>
<name>A0A6L8UVI3_9BACL</name>
<keyword evidence="10" id="KW-1185">Reference proteome</keyword>
<feature type="transmembrane region" description="Helical" evidence="7">
    <location>
        <begin position="136"/>
        <end position="154"/>
    </location>
</feature>
<comment type="similarity">
    <text evidence="7">Belongs to the binding-protein-dependent transport system permease family.</text>
</comment>
<organism evidence="9 10">
    <name type="scientific">Paenibacillus silvestris</name>
    <dbReference type="NCBI Taxonomy" id="2606219"/>
    <lineage>
        <taxon>Bacteria</taxon>
        <taxon>Bacillati</taxon>
        <taxon>Bacillota</taxon>
        <taxon>Bacilli</taxon>
        <taxon>Bacillales</taxon>
        <taxon>Paenibacillaceae</taxon>
        <taxon>Paenibacillus</taxon>
    </lineage>
</organism>
<evidence type="ECO:0000256" key="2">
    <source>
        <dbReference type="ARBA" id="ARBA00022448"/>
    </source>
</evidence>
<comment type="caution">
    <text evidence="9">The sequence shown here is derived from an EMBL/GenBank/DDBJ whole genome shotgun (WGS) entry which is preliminary data.</text>
</comment>
<keyword evidence="4 7" id="KW-0812">Transmembrane</keyword>
<reference evidence="9 10" key="1">
    <citation type="submission" date="2019-12" db="EMBL/GenBank/DDBJ databases">
        <title>Paenibacillus sp. nov. sp. isolated from soil.</title>
        <authorList>
            <person name="Kim J."/>
            <person name="Jeong S.E."/>
            <person name="Jung H.S."/>
            <person name="Jeon C.O."/>
        </authorList>
    </citation>
    <scope>NUCLEOTIDE SEQUENCE [LARGE SCALE GENOMIC DNA]</scope>
    <source>
        <strain evidence="9 10">5J-6</strain>
    </source>
</reference>
<evidence type="ECO:0000256" key="7">
    <source>
        <dbReference type="RuleBase" id="RU363032"/>
    </source>
</evidence>
<dbReference type="SUPFAM" id="SSF161098">
    <property type="entry name" value="MetI-like"/>
    <property type="match status" value="1"/>
</dbReference>
<feature type="domain" description="ABC transmembrane type-1" evidence="8">
    <location>
        <begin position="60"/>
        <end position="252"/>
    </location>
</feature>
<dbReference type="CDD" id="cd06261">
    <property type="entry name" value="TM_PBP2"/>
    <property type="match status" value="1"/>
</dbReference>
<feature type="transmembrane region" description="Helical" evidence="7">
    <location>
        <begin position="184"/>
        <end position="209"/>
    </location>
</feature>
<evidence type="ECO:0000256" key="3">
    <source>
        <dbReference type="ARBA" id="ARBA00022475"/>
    </source>
</evidence>
<dbReference type="PROSITE" id="PS50928">
    <property type="entry name" value="ABC_TM1"/>
    <property type="match status" value="1"/>
</dbReference>
<dbReference type="Gene3D" id="1.10.3720.10">
    <property type="entry name" value="MetI-like"/>
    <property type="match status" value="1"/>
</dbReference>
<feature type="transmembrane region" description="Helical" evidence="7">
    <location>
        <begin position="56"/>
        <end position="83"/>
    </location>
</feature>
<keyword evidence="6 7" id="KW-0472">Membrane</keyword>
<dbReference type="GO" id="GO:0055085">
    <property type="term" value="P:transmembrane transport"/>
    <property type="evidence" value="ECO:0007669"/>
    <property type="project" value="InterPro"/>
</dbReference>
<dbReference type="GO" id="GO:0005886">
    <property type="term" value="C:plasma membrane"/>
    <property type="evidence" value="ECO:0007669"/>
    <property type="project" value="UniProtKB-SubCell"/>
</dbReference>
<dbReference type="PANTHER" id="PTHR43744:SF3">
    <property type="entry name" value="LACTOSE TRANSPORT SYSTEM PERMEASE PROTEIN LACG"/>
    <property type="match status" value="1"/>
</dbReference>
<dbReference type="AlphaFoldDB" id="A0A6L8UVI3"/>
<keyword evidence="5 7" id="KW-1133">Transmembrane helix</keyword>
<feature type="transmembrane region" description="Helical" evidence="7">
    <location>
        <begin position="229"/>
        <end position="252"/>
    </location>
</feature>
<protein>
    <submittedName>
        <fullName evidence="9">ABC transporter permease subunit</fullName>
    </submittedName>
</protein>
<accession>A0A6L8UVI3</accession>
<evidence type="ECO:0000256" key="1">
    <source>
        <dbReference type="ARBA" id="ARBA00004651"/>
    </source>
</evidence>
<dbReference type="Pfam" id="PF00528">
    <property type="entry name" value="BPD_transp_1"/>
    <property type="match status" value="1"/>
</dbReference>
<gene>
    <name evidence="9" type="ORF">GQF01_03190</name>
</gene>
<sequence length="266" mass="29286">MHLLFIGITFLWSYPFLWMISSAFKSQGEMFLGGLRLIPKEPTLVNFSRAWESAKFYLYFFNTVFVTLMVILVVLLVSSLAGYALGRGNMPGKKIILAALVVAMFLPKGFTIIPLFELIVKLGFNNSLMGVVLAEAGPSNVVSILLFMGFFASIPKEVEESGVMDGASQPRIFFNIMLPLTKPIIATVSIFTFIAAWNAFLVPLIFTLGKPDLRTLGVGMYNFFGTNTVDWTGIAAGACMSLIPIIIVFLFLQRYFIEGIAGSIKG</sequence>
<comment type="subcellular location">
    <subcellularLocation>
        <location evidence="1 7">Cell membrane</location>
        <topology evidence="1 7">Multi-pass membrane protein</topology>
    </subcellularLocation>
</comment>
<dbReference type="InterPro" id="IPR035906">
    <property type="entry name" value="MetI-like_sf"/>
</dbReference>